<evidence type="ECO:0000259" key="7">
    <source>
        <dbReference type="Pfam" id="PF00892"/>
    </source>
</evidence>
<keyword evidence="4 6" id="KW-1133">Transmembrane helix</keyword>
<reference evidence="8 9" key="1">
    <citation type="submission" date="2020-09" db="EMBL/GenBank/DDBJ databases">
        <title>Sphingomonas sp., a new species isolated from pork steak.</title>
        <authorList>
            <person name="Heidler von Heilborn D."/>
        </authorList>
    </citation>
    <scope>NUCLEOTIDE SEQUENCE [LARGE SCALE GENOMIC DNA]</scope>
    <source>
        <strain evidence="9">S8-3T</strain>
    </source>
</reference>
<evidence type="ECO:0000313" key="9">
    <source>
        <dbReference type="Proteomes" id="UP000516148"/>
    </source>
</evidence>
<feature type="transmembrane region" description="Helical" evidence="6">
    <location>
        <begin position="128"/>
        <end position="148"/>
    </location>
</feature>
<dbReference type="RefSeq" id="WP_187761855.1">
    <property type="nucleotide sequence ID" value="NZ_CP061038.1"/>
</dbReference>
<evidence type="ECO:0000256" key="3">
    <source>
        <dbReference type="ARBA" id="ARBA00022692"/>
    </source>
</evidence>
<evidence type="ECO:0000256" key="1">
    <source>
        <dbReference type="ARBA" id="ARBA00004141"/>
    </source>
</evidence>
<sequence length="306" mass="31833">MSGAVAPSGRAWLINALVTVILWGVWGAFSGLSPQHGFPDTLVYCVWALTMIPPALVVLGLAGWRLDTSPRAIGYGLAIGLLGAGGQMVLFYAVARGPAYLIFPIISLSPIVTIALSFVLMRERTGRLGAFGILLALLALPTFDFAPGSGGGASAAWLIPAMVVMLCWGVQAYFMKAANHVMSGESIFVYMMLSGLVLIPVAWAMTDFGRPINWGLDGPWLAALIQLLNAIGALTLVFAFRYGKAIIVAPLANAGAPLATALLSLVILGVVPGPLKTVGILLALVASLLLAIEPDAKAPEAAAETN</sequence>
<evidence type="ECO:0000313" key="8">
    <source>
        <dbReference type="EMBL" id="QNQ09544.1"/>
    </source>
</evidence>
<dbReference type="EMBL" id="CP061038">
    <property type="protein sequence ID" value="QNQ09544.1"/>
    <property type="molecule type" value="Genomic_DNA"/>
</dbReference>
<protein>
    <submittedName>
        <fullName evidence="8">DMT family transporter</fullName>
    </submittedName>
</protein>
<accession>A0A7H0LIP1</accession>
<evidence type="ECO:0000256" key="2">
    <source>
        <dbReference type="ARBA" id="ARBA00007362"/>
    </source>
</evidence>
<dbReference type="InterPro" id="IPR037185">
    <property type="entry name" value="EmrE-like"/>
</dbReference>
<feature type="transmembrane region" description="Helical" evidence="6">
    <location>
        <begin position="187"/>
        <end position="206"/>
    </location>
</feature>
<dbReference type="Proteomes" id="UP000516148">
    <property type="component" value="Chromosome"/>
</dbReference>
<feature type="transmembrane region" description="Helical" evidence="6">
    <location>
        <begin position="101"/>
        <end position="121"/>
    </location>
</feature>
<feature type="transmembrane region" description="Helical" evidence="6">
    <location>
        <begin position="154"/>
        <end position="175"/>
    </location>
</feature>
<dbReference type="AlphaFoldDB" id="A0A7H0LIP1"/>
<feature type="transmembrane region" description="Helical" evidence="6">
    <location>
        <begin position="12"/>
        <end position="29"/>
    </location>
</feature>
<dbReference type="KEGG" id="spap:H3Z74_23430"/>
<dbReference type="PANTHER" id="PTHR32322">
    <property type="entry name" value="INNER MEMBRANE TRANSPORTER"/>
    <property type="match status" value="1"/>
</dbReference>
<gene>
    <name evidence="8" type="ORF">H3Z74_23430</name>
</gene>
<dbReference type="SUPFAM" id="SSF103481">
    <property type="entry name" value="Multidrug resistance efflux transporter EmrE"/>
    <property type="match status" value="2"/>
</dbReference>
<dbReference type="InterPro" id="IPR000620">
    <property type="entry name" value="EamA_dom"/>
</dbReference>
<proteinExistence type="inferred from homology"/>
<evidence type="ECO:0000256" key="4">
    <source>
        <dbReference type="ARBA" id="ARBA00022989"/>
    </source>
</evidence>
<dbReference type="Pfam" id="PF00892">
    <property type="entry name" value="EamA"/>
    <property type="match status" value="2"/>
</dbReference>
<keyword evidence="5 6" id="KW-0472">Membrane</keyword>
<dbReference type="PANTHER" id="PTHR32322:SF2">
    <property type="entry name" value="EAMA DOMAIN-CONTAINING PROTEIN"/>
    <property type="match status" value="1"/>
</dbReference>
<dbReference type="InterPro" id="IPR050638">
    <property type="entry name" value="AA-Vitamin_Transporters"/>
</dbReference>
<name>A0A7H0LIP1_9SPHN</name>
<keyword evidence="9" id="KW-1185">Reference proteome</keyword>
<comment type="subcellular location">
    <subcellularLocation>
        <location evidence="1">Membrane</location>
        <topology evidence="1">Multi-pass membrane protein</topology>
    </subcellularLocation>
</comment>
<dbReference type="GO" id="GO:0016020">
    <property type="term" value="C:membrane"/>
    <property type="evidence" value="ECO:0007669"/>
    <property type="project" value="UniProtKB-SubCell"/>
</dbReference>
<feature type="domain" description="EamA" evidence="7">
    <location>
        <begin position="12"/>
        <end position="139"/>
    </location>
</feature>
<evidence type="ECO:0000256" key="5">
    <source>
        <dbReference type="ARBA" id="ARBA00023136"/>
    </source>
</evidence>
<evidence type="ECO:0000256" key="6">
    <source>
        <dbReference type="SAM" id="Phobius"/>
    </source>
</evidence>
<feature type="transmembrane region" description="Helical" evidence="6">
    <location>
        <begin position="73"/>
        <end position="95"/>
    </location>
</feature>
<feature type="transmembrane region" description="Helical" evidence="6">
    <location>
        <begin position="41"/>
        <end position="61"/>
    </location>
</feature>
<organism evidence="8 9">
    <name type="scientific">Sphingomonas alpina</name>
    <dbReference type="NCBI Taxonomy" id="653931"/>
    <lineage>
        <taxon>Bacteria</taxon>
        <taxon>Pseudomonadati</taxon>
        <taxon>Pseudomonadota</taxon>
        <taxon>Alphaproteobacteria</taxon>
        <taxon>Sphingomonadales</taxon>
        <taxon>Sphingomonadaceae</taxon>
        <taxon>Sphingomonas</taxon>
    </lineage>
</organism>
<keyword evidence="3 6" id="KW-0812">Transmembrane</keyword>
<feature type="transmembrane region" description="Helical" evidence="6">
    <location>
        <begin position="218"/>
        <end position="240"/>
    </location>
</feature>
<feature type="domain" description="EamA" evidence="7">
    <location>
        <begin position="157"/>
        <end position="290"/>
    </location>
</feature>
<feature type="transmembrane region" description="Helical" evidence="6">
    <location>
        <begin position="247"/>
        <end position="268"/>
    </location>
</feature>
<comment type="similarity">
    <text evidence="2">Belongs to the EamA transporter family.</text>
</comment>